<accession>A0A3N0BQY4</accession>
<feature type="non-terminal residue" evidence="1">
    <location>
        <position position="194"/>
    </location>
</feature>
<keyword evidence="2" id="KW-1185">Reference proteome</keyword>
<reference evidence="1 2" key="1">
    <citation type="submission" date="2018-10" db="EMBL/GenBank/DDBJ databases">
        <title>Genome sequencing of Arthrobacter oryzae TNB02.</title>
        <authorList>
            <person name="Cho Y.-J."/>
            <person name="Cho A."/>
            <person name="Kim O.-S."/>
        </authorList>
    </citation>
    <scope>NUCLEOTIDE SEQUENCE [LARGE SCALE GENOMIC DNA]</scope>
    <source>
        <strain evidence="1 2">TNB02</strain>
    </source>
</reference>
<protein>
    <submittedName>
        <fullName evidence="1">Uncharacterized protein</fullName>
    </submittedName>
</protein>
<proteinExistence type="predicted"/>
<name>A0A3N0BQY4_9MICC</name>
<evidence type="ECO:0000313" key="2">
    <source>
        <dbReference type="Proteomes" id="UP000273807"/>
    </source>
</evidence>
<dbReference type="Proteomes" id="UP000273807">
    <property type="component" value="Unassembled WGS sequence"/>
</dbReference>
<dbReference type="AlphaFoldDB" id="A0A3N0BQY4"/>
<gene>
    <name evidence="1" type="ORF">D7003_16285</name>
</gene>
<sequence>MDSKGTPVAGATVSTGGTMLLEAPSWRDSGISLNGGVNLVSGYWNPSATTDAAGEAHLQTPRFTDGLPELTVKYTEPTTGVTVGIRTANGADTTKPITATLASLTQQIPVTPGAVAFVDEDGTENDTYSVPLTEGVDYLLNDKVVVAGTYSGIGTVTVTAKARTDYVLAVGAPAVWATTFKATPYPTLTSPVPA</sequence>
<organism evidence="1 2">
    <name type="scientific">Arthrobacter oryzae</name>
    <dbReference type="NCBI Taxonomy" id="409290"/>
    <lineage>
        <taxon>Bacteria</taxon>
        <taxon>Bacillati</taxon>
        <taxon>Actinomycetota</taxon>
        <taxon>Actinomycetes</taxon>
        <taxon>Micrococcales</taxon>
        <taxon>Micrococcaceae</taxon>
        <taxon>Arthrobacter</taxon>
    </lineage>
</organism>
<dbReference type="EMBL" id="RBED01000128">
    <property type="protein sequence ID" value="RNL51416.1"/>
    <property type="molecule type" value="Genomic_DNA"/>
</dbReference>
<evidence type="ECO:0000313" key="1">
    <source>
        <dbReference type="EMBL" id="RNL51416.1"/>
    </source>
</evidence>
<comment type="caution">
    <text evidence="1">The sequence shown here is derived from an EMBL/GenBank/DDBJ whole genome shotgun (WGS) entry which is preliminary data.</text>
</comment>